<keyword evidence="1" id="KW-0732">Signal</keyword>
<feature type="signal peptide" evidence="1">
    <location>
        <begin position="1"/>
        <end position="22"/>
    </location>
</feature>
<name>A0ABX7B2J0_9PROT</name>
<protein>
    <submittedName>
        <fullName evidence="3">DUF2807 domain-containing protein</fullName>
    </submittedName>
</protein>
<keyword evidence="4" id="KW-1185">Reference proteome</keyword>
<sequence>MNRYLLATVMMACALAAGPASARDRTTIDESFGAGALDLRGLAARVNVRLHDSGTIRLRATGPASWIGDLSRHAEDGALVVSAGPVQGFRAGSAVTIATGFGARAVTRIGGLTMATEGTGDGDLPEVELWVPAGTPLTATSTVGEWDIADLRAPLTIEVAAGQVAAGAVTDATVRILGSGAVTVARVDGDLGADLSGAGDITVAGGRVDMLTASIAGTGTIRVQAPAERADLAISGIGTIDADRIVRKPSVRVSGVGTVRTGFR</sequence>
<proteinExistence type="predicted"/>
<accession>A0ABX7B2J0</accession>
<reference evidence="3" key="1">
    <citation type="submission" date="2021-02" db="EMBL/GenBank/DDBJ databases">
        <title>Skermanella TT6 skin isolate.</title>
        <authorList>
            <person name="Lee K."/>
            <person name="Ganzorig M."/>
        </authorList>
    </citation>
    <scope>NUCLEOTIDE SEQUENCE</scope>
    <source>
        <strain evidence="3">TT6</strain>
    </source>
</reference>
<dbReference type="RefSeq" id="WP_201073534.1">
    <property type="nucleotide sequence ID" value="NZ_CP067420.1"/>
</dbReference>
<dbReference type="Proteomes" id="UP000595197">
    <property type="component" value="Chromosome"/>
</dbReference>
<dbReference type="Gene3D" id="2.160.20.120">
    <property type="match status" value="1"/>
</dbReference>
<evidence type="ECO:0000256" key="1">
    <source>
        <dbReference type="SAM" id="SignalP"/>
    </source>
</evidence>
<feature type="chain" id="PRO_5045068885" evidence="1">
    <location>
        <begin position="23"/>
        <end position="264"/>
    </location>
</feature>
<evidence type="ECO:0000313" key="4">
    <source>
        <dbReference type="Proteomes" id="UP000595197"/>
    </source>
</evidence>
<organism evidence="3 4">
    <name type="scientific">Skermanella cutis</name>
    <dbReference type="NCBI Taxonomy" id="2775420"/>
    <lineage>
        <taxon>Bacteria</taxon>
        <taxon>Pseudomonadati</taxon>
        <taxon>Pseudomonadota</taxon>
        <taxon>Alphaproteobacteria</taxon>
        <taxon>Rhodospirillales</taxon>
        <taxon>Azospirillaceae</taxon>
        <taxon>Skermanella</taxon>
    </lineage>
</organism>
<evidence type="ECO:0000259" key="2">
    <source>
        <dbReference type="Pfam" id="PF10988"/>
    </source>
</evidence>
<gene>
    <name evidence="3" type="ORF">IGS68_21170</name>
</gene>
<dbReference type="InterPro" id="IPR021255">
    <property type="entry name" value="DUF2807"/>
</dbReference>
<dbReference type="Pfam" id="PF10988">
    <property type="entry name" value="DUF2807"/>
    <property type="match status" value="1"/>
</dbReference>
<feature type="domain" description="Putative auto-transporter adhesin head GIN" evidence="2">
    <location>
        <begin position="174"/>
        <end position="260"/>
    </location>
</feature>
<evidence type="ECO:0000313" key="3">
    <source>
        <dbReference type="EMBL" id="QQP88523.1"/>
    </source>
</evidence>
<dbReference type="EMBL" id="CP067420">
    <property type="protein sequence ID" value="QQP88523.1"/>
    <property type="molecule type" value="Genomic_DNA"/>
</dbReference>